<name>A0ABN9WBI8_9DINO</name>
<gene>
    <name evidence="2" type="ORF">PCOR1329_LOCUS64726</name>
</gene>
<keyword evidence="3" id="KW-1185">Reference proteome</keyword>
<feature type="region of interest" description="Disordered" evidence="1">
    <location>
        <begin position="1"/>
        <end position="27"/>
    </location>
</feature>
<evidence type="ECO:0008006" key="4">
    <source>
        <dbReference type="Google" id="ProtNLM"/>
    </source>
</evidence>
<proteinExistence type="predicted"/>
<sequence>MVSAPPAPAASLGRVPEKAGRPPGAGELPLEGALRLLGGSGNEERVLGVTLALHHSELLAADPASRARLLAALDPAFVCQLLCSAPALRRVAIAALRILLVDPPAAAKLWQCAGALSQACVTASAAEAEAEEAERAERLGEIVQASEALRQLLRLQEGPGGAARSEAAAAAAALLEALSPGGALATWRGEPGVPEAALALAQEVAASAHAGGGAKGALAPARRLVEGTCLDRRLRGSPAHVLALGLLAELVEAGAAPSCLDEALGEAVAAGVAARPAALVLAAAALSTCGLSFGQRGGPRLARLRPLLELAAGELRLGLEGHAPRENLYAACAALEAAAVALGREAEALEASAHLLEEASDCLRQIHKAIAHVHDYCADLSPEGDPPVELALVARLAAAWQLEDPRQFSVEFQRSLPAFCALPPADFAVLLPCIQETHDWHLTPALGAVLRTALAAAGAEASLPDAAEVWRQAAGMLTEVALDAAAYLPEAPLCAPPQRLLQRCRDGAAAAAAAAAAPPVRPVVPSRMPRPVPAAEPAGHGVQMLCDWSCVLWAAGAAAFAPEGHRRWELGVVCGALLVSVPEAAVVVRPEVVDASAGAWAATASCLFAGSQAEASTWRLAMRLAGFALDRHAGLAAALAMASAAQPRPWAAPVPPPGAAPGRGVDDEWAVADTSAAVAVSDFLVAVSRLPAWTAPRVASPAAALGAAAAAATPPGAGCCLEDMD</sequence>
<reference evidence="2" key="1">
    <citation type="submission" date="2023-10" db="EMBL/GenBank/DDBJ databases">
        <authorList>
            <person name="Chen Y."/>
            <person name="Shah S."/>
            <person name="Dougan E. K."/>
            <person name="Thang M."/>
            <person name="Chan C."/>
        </authorList>
    </citation>
    <scope>NUCLEOTIDE SEQUENCE [LARGE SCALE GENOMIC DNA]</scope>
</reference>
<dbReference type="EMBL" id="CAUYUJ010018269">
    <property type="protein sequence ID" value="CAK0882090.1"/>
    <property type="molecule type" value="Genomic_DNA"/>
</dbReference>
<evidence type="ECO:0000313" key="2">
    <source>
        <dbReference type="EMBL" id="CAK0882090.1"/>
    </source>
</evidence>
<dbReference type="Proteomes" id="UP001189429">
    <property type="component" value="Unassembled WGS sequence"/>
</dbReference>
<comment type="caution">
    <text evidence="2">The sequence shown here is derived from an EMBL/GenBank/DDBJ whole genome shotgun (WGS) entry which is preliminary data.</text>
</comment>
<accession>A0ABN9WBI8</accession>
<protein>
    <recommendedName>
        <fullName evidence="4">Neurochondrin</fullName>
    </recommendedName>
</protein>
<evidence type="ECO:0000256" key="1">
    <source>
        <dbReference type="SAM" id="MobiDB-lite"/>
    </source>
</evidence>
<organism evidence="2 3">
    <name type="scientific">Prorocentrum cordatum</name>
    <dbReference type="NCBI Taxonomy" id="2364126"/>
    <lineage>
        <taxon>Eukaryota</taxon>
        <taxon>Sar</taxon>
        <taxon>Alveolata</taxon>
        <taxon>Dinophyceae</taxon>
        <taxon>Prorocentrales</taxon>
        <taxon>Prorocentraceae</taxon>
        <taxon>Prorocentrum</taxon>
    </lineage>
</organism>
<evidence type="ECO:0000313" key="3">
    <source>
        <dbReference type="Proteomes" id="UP001189429"/>
    </source>
</evidence>